<gene>
    <name evidence="4" type="ORF">K7432_007203</name>
</gene>
<dbReference type="InterPro" id="IPR059025">
    <property type="entry name" value="STB6_N"/>
</dbReference>
<dbReference type="SUPFAM" id="SSF57997">
    <property type="entry name" value="Tropomyosin"/>
    <property type="match status" value="1"/>
</dbReference>
<dbReference type="PANTHER" id="PTHR31011">
    <property type="entry name" value="PROTEIN STB2-RELATED"/>
    <property type="match status" value="1"/>
</dbReference>
<feature type="compositionally biased region" description="Polar residues" evidence="2">
    <location>
        <begin position="485"/>
        <end position="495"/>
    </location>
</feature>
<dbReference type="EMBL" id="JASJQH010007222">
    <property type="protein sequence ID" value="KAK9712367.1"/>
    <property type="molecule type" value="Genomic_DNA"/>
</dbReference>
<feature type="coiled-coil region" evidence="1">
    <location>
        <begin position="562"/>
        <end position="642"/>
    </location>
</feature>
<keyword evidence="1" id="KW-0175">Coiled coil</keyword>
<evidence type="ECO:0000313" key="4">
    <source>
        <dbReference type="EMBL" id="KAK9712367.1"/>
    </source>
</evidence>
<comment type="caution">
    <text evidence="4">The sequence shown here is derived from an EMBL/GenBank/DDBJ whole genome shotgun (WGS) entry which is preliminary data.</text>
</comment>
<proteinExistence type="predicted"/>
<organism evidence="4 5">
    <name type="scientific">Basidiobolus ranarum</name>
    <dbReference type="NCBI Taxonomy" id="34480"/>
    <lineage>
        <taxon>Eukaryota</taxon>
        <taxon>Fungi</taxon>
        <taxon>Fungi incertae sedis</taxon>
        <taxon>Zoopagomycota</taxon>
        <taxon>Entomophthoromycotina</taxon>
        <taxon>Basidiobolomycetes</taxon>
        <taxon>Basidiobolales</taxon>
        <taxon>Basidiobolaceae</taxon>
        <taxon>Basidiobolus</taxon>
    </lineage>
</organism>
<evidence type="ECO:0000259" key="3">
    <source>
        <dbReference type="Pfam" id="PF25995"/>
    </source>
</evidence>
<dbReference type="Proteomes" id="UP001479436">
    <property type="component" value="Unassembled WGS sequence"/>
</dbReference>
<protein>
    <recommendedName>
        <fullName evidence="3">STB6-like N-terminal domain-containing protein</fullName>
    </recommendedName>
</protein>
<feature type="region of interest" description="Disordered" evidence="2">
    <location>
        <begin position="421"/>
        <end position="504"/>
    </location>
</feature>
<dbReference type="PANTHER" id="PTHR31011:SF2">
    <property type="entry name" value="PROTEIN STB2-RELATED"/>
    <property type="match status" value="1"/>
</dbReference>
<reference evidence="4 5" key="1">
    <citation type="submission" date="2023-04" db="EMBL/GenBank/DDBJ databases">
        <title>Genome of Basidiobolus ranarum AG-B5.</title>
        <authorList>
            <person name="Stajich J.E."/>
            <person name="Carter-House D."/>
            <person name="Gryganskyi A."/>
        </authorList>
    </citation>
    <scope>NUCLEOTIDE SEQUENCE [LARGE SCALE GENOMIC DNA]</scope>
    <source>
        <strain evidence="4 5">AG-B5</strain>
    </source>
</reference>
<keyword evidence="5" id="KW-1185">Reference proteome</keyword>
<accession>A0ABR2W0N3</accession>
<evidence type="ECO:0000313" key="5">
    <source>
        <dbReference type="Proteomes" id="UP001479436"/>
    </source>
</evidence>
<dbReference type="InterPro" id="IPR038919">
    <property type="entry name" value="STB2/STB2"/>
</dbReference>
<sequence>MSHNFIFWERSTIAEFSTRYKFEITRDLIELEGFQIYIVEQWITNRKHIHNSIAIFTGAPTHTITACVLTVPLDLTDEQRKALSRLYDELGQNGAREINTKLGSIMATNLDQVPTSLNLVSVLDGKYDEHIIDFCVNINLKRLGCSGRSALTLKPPSQVQQEKFHQVYKTSDFHPFRSTVLEIVILAQKGLALLGLYHHSDVDGLLCDSTLNALQQYYLDFGPFDFELGDVKLGPQLFATLLSKIMTARNKLNSLGYQVGKDPFFDADQFISGLSTFQEKKKLNQLKYLDNHTLKVIDDIYDISTQQSLNFPKAIKTKLGDLSGYVQNDIDVATTDLEHLVKNANFDRFKYLWRGKGKPAASENGNDLLFSSDWITGGKSFFKGVTSRVTVKSGESSKDGHALRKPLKELNIELSEKGKELEVAKHLSPSRKTSAALPYDTKETQQPTSSEIGTSYEKSLDQSGSTIAESTSNAEKDKETLEYSKVQSNDSNNPSEEAKKPFWRSRSSSMTAFDRILDMRKNVSRRRIVRTNSVIHLPSASSGLSRQAIYSDLQTFVMYNELVEKEATLKDLSQKLEMIHQTYEEKLERLNRLHAERHGRIESAEDELKELLARQEKVSKSIDQVEVENAKLKYKATVLEDKLDEIEEFTGGFISKVHNFAAKIPISENTYETLYSWWIFCQKIIIRISCKISGIEMNEEPENI</sequence>
<evidence type="ECO:0000256" key="2">
    <source>
        <dbReference type="SAM" id="MobiDB-lite"/>
    </source>
</evidence>
<evidence type="ECO:0000256" key="1">
    <source>
        <dbReference type="SAM" id="Coils"/>
    </source>
</evidence>
<feature type="domain" description="STB6-like N-terminal" evidence="3">
    <location>
        <begin position="4"/>
        <end position="143"/>
    </location>
</feature>
<feature type="compositionally biased region" description="Polar residues" evidence="2">
    <location>
        <begin position="444"/>
        <end position="473"/>
    </location>
</feature>
<dbReference type="Pfam" id="PF25995">
    <property type="entry name" value="STB6_N"/>
    <property type="match status" value="1"/>
</dbReference>
<name>A0ABR2W0N3_9FUNG</name>